<reference evidence="2 3" key="1">
    <citation type="submission" date="2014-10" db="EMBL/GenBank/DDBJ databases">
        <title>Draft genome of phytase producing Bacillus ginsengihumi strain M2.11.</title>
        <authorList>
            <person name="Toymentseva A."/>
            <person name="Boulygina E.A."/>
            <person name="Kazakov S.V."/>
            <person name="Kayumov I."/>
            <person name="Suleimanova A.D."/>
            <person name="Mardanova A.M."/>
            <person name="Maria S.N."/>
            <person name="Sergey M.Y."/>
            <person name="Sharipova M.R."/>
        </authorList>
    </citation>
    <scope>NUCLEOTIDE SEQUENCE [LARGE SCALE GENOMIC DNA]</scope>
    <source>
        <strain evidence="2 3">M2.11</strain>
    </source>
</reference>
<dbReference type="OrthoDB" id="1684431at2"/>
<accession>A0A0A6VIC1</accession>
<feature type="region of interest" description="Disordered" evidence="1">
    <location>
        <begin position="76"/>
        <end position="100"/>
    </location>
</feature>
<comment type="caution">
    <text evidence="2">The sequence shown here is derived from an EMBL/GenBank/DDBJ whole genome shotgun (WGS) entry which is preliminary data.</text>
</comment>
<dbReference type="AlphaFoldDB" id="A0A0A6VIC1"/>
<gene>
    <name evidence="2" type="ORF">NG54_03400</name>
</gene>
<dbReference type="RefSeq" id="WP_035353210.1">
    <property type="nucleotide sequence ID" value="NZ_JRUN01000006.1"/>
</dbReference>
<dbReference type="EMBL" id="JRUN01000006">
    <property type="protein sequence ID" value="KHD86374.1"/>
    <property type="molecule type" value="Genomic_DNA"/>
</dbReference>
<organism evidence="2 3">
    <name type="scientific">Heyndrickxia ginsengihumi</name>
    <dbReference type="NCBI Taxonomy" id="363870"/>
    <lineage>
        <taxon>Bacteria</taxon>
        <taxon>Bacillati</taxon>
        <taxon>Bacillota</taxon>
        <taxon>Bacilli</taxon>
        <taxon>Bacillales</taxon>
        <taxon>Bacillaceae</taxon>
        <taxon>Heyndrickxia</taxon>
    </lineage>
</organism>
<dbReference type="STRING" id="363870.NG54_03400"/>
<evidence type="ECO:0000256" key="1">
    <source>
        <dbReference type="SAM" id="MobiDB-lite"/>
    </source>
</evidence>
<evidence type="ECO:0000313" key="2">
    <source>
        <dbReference type="EMBL" id="KHD86374.1"/>
    </source>
</evidence>
<dbReference type="Proteomes" id="UP000030588">
    <property type="component" value="Unassembled WGS sequence"/>
</dbReference>
<proteinExistence type="predicted"/>
<name>A0A0A6VIC1_9BACI</name>
<dbReference type="InterPro" id="IPR021808">
    <property type="entry name" value="DUF3383"/>
</dbReference>
<evidence type="ECO:0008006" key="4">
    <source>
        <dbReference type="Google" id="ProtNLM"/>
    </source>
</evidence>
<dbReference type="Pfam" id="PF11863">
    <property type="entry name" value="DUF3383"/>
    <property type="match status" value="1"/>
</dbReference>
<evidence type="ECO:0000313" key="3">
    <source>
        <dbReference type="Proteomes" id="UP000030588"/>
    </source>
</evidence>
<sequence length="353" mass="38034">MPLSDVTVTIDLVKPSGLVGLGKPLILAQKTGTSFIKNYSDITAVKEDFDESTNAYKKAAAIFAQSHRPKELSIATYDPGVTGTEGTEEGTEETGSAEPSGITTAAKAVEKYFWNDWFFALTADAEQADKIAVADYVEGQKFKLFVVKTQSESERKAFKDKKYEFVIDFYHPTADEEADAALVGECGSQTVGSITWKFKTLTGITPIDITSDELNAIHQDGAIAYVMKAGISQTSEGLVVSGEYIDVIHGKSWIKTNIETSVQTAFANNPKLSFDSRGISVLEGQVTTVLKQAFTNGIIAADSDGNPIYSITAKSRDDIPADERASRIYNGLSFSFDLAGAIHEATITGEIGD</sequence>
<protein>
    <recommendedName>
        <fullName evidence="4">DUF3383 family protein</fullName>
    </recommendedName>
</protein>